<evidence type="ECO:0000256" key="1">
    <source>
        <dbReference type="ARBA" id="ARBA00022737"/>
    </source>
</evidence>
<dbReference type="PANTHER" id="PTHR47435:SF4">
    <property type="entry name" value="KELCH REPEAT PROTEIN (AFU_ORTHOLOGUE AFUA_5G12780)"/>
    <property type="match status" value="1"/>
</dbReference>
<accession>A0AAW0QXG5</accession>
<name>A0AAW0QXG5_9PEZI</name>
<dbReference type="GO" id="GO:0019760">
    <property type="term" value="P:glucosinolate metabolic process"/>
    <property type="evidence" value="ECO:0007669"/>
    <property type="project" value="UniProtKB-ARBA"/>
</dbReference>
<dbReference type="EMBL" id="JAQQWP010000006">
    <property type="protein sequence ID" value="KAK8115068.1"/>
    <property type="molecule type" value="Genomic_DNA"/>
</dbReference>
<dbReference type="InterPro" id="IPR011043">
    <property type="entry name" value="Gal_Oxase/kelch_b-propeller"/>
</dbReference>
<dbReference type="PANTHER" id="PTHR47435">
    <property type="entry name" value="KELCH REPEAT PROTEIN (AFU_ORTHOLOGUE AFUA_5G12780)"/>
    <property type="match status" value="1"/>
</dbReference>
<dbReference type="Proteomes" id="UP001392437">
    <property type="component" value="Unassembled WGS sequence"/>
</dbReference>
<dbReference type="InterPro" id="IPR015915">
    <property type="entry name" value="Kelch-typ_b-propeller"/>
</dbReference>
<evidence type="ECO:0000313" key="3">
    <source>
        <dbReference type="EMBL" id="KAK8115068.1"/>
    </source>
</evidence>
<keyword evidence="2" id="KW-0408">Iron</keyword>
<keyword evidence="1" id="KW-0677">Repeat</keyword>
<dbReference type="SUPFAM" id="SSF50965">
    <property type="entry name" value="Galactose oxidase, central domain"/>
    <property type="match status" value="1"/>
</dbReference>
<sequence>MDTNEWKNITGPKDGLRRAEGAMVYLPVSDGGMLVYFGGIQDPGNGSLVGQPMDEIHLYDVLSSRWYVQHASGNMPDMRRRFCAGATWARDQSSYNIYLYGGLGFDPDNSAGFDDVYILSLPSFTWLKMYPPPGSSIGEQTPTTC</sequence>
<reference evidence="3 4" key="1">
    <citation type="submission" date="2023-01" db="EMBL/GenBank/DDBJ databases">
        <title>Analysis of 21 Apiospora genomes using comparative genomics revels a genus with tremendous synthesis potential of carbohydrate active enzymes and secondary metabolites.</title>
        <authorList>
            <person name="Sorensen T."/>
        </authorList>
    </citation>
    <scope>NUCLEOTIDE SEQUENCE [LARGE SCALE GENOMIC DNA]</scope>
    <source>
        <strain evidence="3 4">CBS 117206</strain>
    </source>
</reference>
<comment type="caution">
    <text evidence="3">The sequence shown here is derived from an EMBL/GenBank/DDBJ whole genome shotgun (WGS) entry which is preliminary data.</text>
</comment>
<evidence type="ECO:0008006" key="5">
    <source>
        <dbReference type="Google" id="ProtNLM"/>
    </source>
</evidence>
<proteinExistence type="predicted"/>
<organism evidence="3 4">
    <name type="scientific">Apiospora kogelbergensis</name>
    <dbReference type="NCBI Taxonomy" id="1337665"/>
    <lineage>
        <taxon>Eukaryota</taxon>
        <taxon>Fungi</taxon>
        <taxon>Dikarya</taxon>
        <taxon>Ascomycota</taxon>
        <taxon>Pezizomycotina</taxon>
        <taxon>Sordariomycetes</taxon>
        <taxon>Xylariomycetidae</taxon>
        <taxon>Amphisphaeriales</taxon>
        <taxon>Apiosporaceae</taxon>
        <taxon>Apiospora</taxon>
    </lineage>
</organism>
<evidence type="ECO:0000256" key="2">
    <source>
        <dbReference type="ARBA" id="ARBA00023004"/>
    </source>
</evidence>
<evidence type="ECO:0000313" key="4">
    <source>
        <dbReference type="Proteomes" id="UP001392437"/>
    </source>
</evidence>
<dbReference type="Gene3D" id="2.120.10.80">
    <property type="entry name" value="Kelch-type beta propeller"/>
    <property type="match status" value="1"/>
</dbReference>
<gene>
    <name evidence="3" type="ORF">PG999_007137</name>
</gene>
<keyword evidence="4" id="KW-1185">Reference proteome</keyword>
<protein>
    <recommendedName>
        <fullName evidence="5">Galactose oxidase, central domain</fullName>
    </recommendedName>
</protein>
<dbReference type="AlphaFoldDB" id="A0AAW0QXG5"/>